<dbReference type="OrthoDB" id="9801830at2"/>
<dbReference type="SUPFAM" id="SSF51182">
    <property type="entry name" value="RmlC-like cupins"/>
    <property type="match status" value="1"/>
</dbReference>
<dbReference type="Proteomes" id="UP000192132">
    <property type="component" value="Unassembled WGS sequence"/>
</dbReference>
<name>A0A1S8CZ45_9GAMM</name>
<dbReference type="InterPro" id="IPR014710">
    <property type="entry name" value="RmlC-like_jellyroll"/>
</dbReference>
<evidence type="ECO:0000256" key="4">
    <source>
        <dbReference type="ARBA" id="ARBA00019707"/>
    </source>
</evidence>
<dbReference type="AlphaFoldDB" id="A0A1S8CZ45"/>
<evidence type="ECO:0000256" key="1">
    <source>
        <dbReference type="ARBA" id="ARBA00005181"/>
    </source>
</evidence>
<dbReference type="CDD" id="cd06978">
    <property type="entry name" value="cupin_EctC"/>
    <property type="match status" value="1"/>
</dbReference>
<dbReference type="RefSeq" id="WP_076877113.1">
    <property type="nucleotide sequence ID" value="NZ_MLCN01000007.1"/>
</dbReference>
<comment type="pathway">
    <text evidence="1 8">Amine and polyamine biosynthesis; ectoine biosynthesis; L-ectoine from L-aspartate 4-semialdehyde: step 3/3.</text>
</comment>
<dbReference type="NCBIfam" id="NF009806">
    <property type="entry name" value="PRK13290.1"/>
    <property type="match status" value="1"/>
</dbReference>
<comment type="caution">
    <text evidence="9">The sequence shown here is derived from an EMBL/GenBank/DDBJ whole genome shotgun (WGS) entry which is preliminary data.</text>
</comment>
<sequence length="135" mass="15240">MIVCRLQDILNTSRDVQTETWASRRLLLEEDGMGFSMHETTIFAGTQTHIWYKNHLEAVYCVAGEGEVELIETGEVFKIVPGTLYALNKHDNHYLRATTADLKLVCTFNPPLVGTEVHDEEGVYATPEQMRAAQV</sequence>
<dbReference type="Gene3D" id="2.60.120.10">
    <property type="entry name" value="Jelly Rolls"/>
    <property type="match status" value="1"/>
</dbReference>
<comment type="catalytic activity">
    <reaction evidence="7 8">
        <text>(2S)-4-acetamido-2-aminobutanoate = L-ectoine + H2O</text>
        <dbReference type="Rhea" id="RHEA:17281"/>
        <dbReference type="ChEBI" id="CHEBI:15377"/>
        <dbReference type="ChEBI" id="CHEBI:58515"/>
        <dbReference type="ChEBI" id="CHEBI:58929"/>
        <dbReference type="EC" id="4.2.1.108"/>
    </reaction>
</comment>
<evidence type="ECO:0000256" key="7">
    <source>
        <dbReference type="ARBA" id="ARBA00048714"/>
    </source>
</evidence>
<evidence type="ECO:0000313" key="9">
    <source>
        <dbReference type="EMBL" id="ONG41741.1"/>
    </source>
</evidence>
<organism evidence="9 10">
    <name type="scientific">Alkanindiges hydrocarboniclasticus</name>
    <dbReference type="NCBI Taxonomy" id="1907941"/>
    <lineage>
        <taxon>Bacteria</taxon>
        <taxon>Pseudomonadati</taxon>
        <taxon>Pseudomonadota</taxon>
        <taxon>Gammaproteobacteria</taxon>
        <taxon>Moraxellales</taxon>
        <taxon>Moraxellaceae</taxon>
        <taxon>Alkanindiges</taxon>
    </lineage>
</organism>
<dbReference type="HAMAP" id="MF_01255">
    <property type="entry name" value="Ectoine_synth"/>
    <property type="match status" value="1"/>
</dbReference>
<dbReference type="STRING" id="1907941.BKE30_02560"/>
<dbReference type="InterPro" id="IPR011051">
    <property type="entry name" value="RmlC_Cupin_sf"/>
</dbReference>
<dbReference type="UniPathway" id="UPA00067">
    <property type="reaction ID" value="UER00123"/>
</dbReference>
<gene>
    <name evidence="8 9" type="primary">ectC</name>
    <name evidence="9" type="ORF">BKE30_02560</name>
</gene>
<evidence type="ECO:0000256" key="2">
    <source>
        <dbReference type="ARBA" id="ARBA00009637"/>
    </source>
</evidence>
<keyword evidence="10" id="KW-1185">Reference proteome</keyword>
<dbReference type="EMBL" id="MLCN01000007">
    <property type="protein sequence ID" value="ONG41741.1"/>
    <property type="molecule type" value="Genomic_DNA"/>
</dbReference>
<evidence type="ECO:0000313" key="10">
    <source>
        <dbReference type="Proteomes" id="UP000192132"/>
    </source>
</evidence>
<evidence type="ECO:0000256" key="3">
    <source>
        <dbReference type="ARBA" id="ARBA00013192"/>
    </source>
</evidence>
<evidence type="ECO:0000256" key="6">
    <source>
        <dbReference type="ARBA" id="ARBA00033271"/>
    </source>
</evidence>
<dbReference type="PANTHER" id="PTHR39289:SF1">
    <property type="entry name" value="L-ECTOINE SYNTHASE"/>
    <property type="match status" value="1"/>
</dbReference>
<accession>A0A1S8CZ45</accession>
<dbReference type="GO" id="GO:0019491">
    <property type="term" value="P:ectoine biosynthetic process"/>
    <property type="evidence" value="ECO:0007669"/>
    <property type="project" value="UniProtKB-UniRule"/>
</dbReference>
<evidence type="ECO:0000256" key="5">
    <source>
        <dbReference type="ARBA" id="ARBA00023239"/>
    </source>
</evidence>
<dbReference type="EC" id="4.2.1.108" evidence="3 8"/>
<dbReference type="GO" id="GO:0033990">
    <property type="term" value="F:ectoine synthase activity"/>
    <property type="evidence" value="ECO:0007669"/>
    <property type="project" value="UniProtKB-EC"/>
</dbReference>
<comment type="similarity">
    <text evidence="2 8">Belongs to the ectoine synthase family.</text>
</comment>
<dbReference type="PANTHER" id="PTHR39289">
    <property type="match status" value="1"/>
</dbReference>
<evidence type="ECO:0000256" key="8">
    <source>
        <dbReference type="HAMAP-Rule" id="MF_01255"/>
    </source>
</evidence>
<dbReference type="Pfam" id="PF06339">
    <property type="entry name" value="Ectoine_synth"/>
    <property type="match status" value="1"/>
</dbReference>
<keyword evidence="5 8" id="KW-0456">Lyase</keyword>
<dbReference type="InterPro" id="IPR010462">
    <property type="entry name" value="Ectoine_synth"/>
</dbReference>
<comment type="function">
    <text evidence="8">Catalyzes the circularization of gamma-N-acetyl-alpha,gamma-diaminobutyric acid (ADABA) to ectoine (1,4,5,6-tetrahydro-2-methyl-4-pyrimidine carboxylic acid), which is an excellent osmoprotectant.</text>
</comment>
<proteinExistence type="inferred from homology"/>
<reference evidence="9 10" key="1">
    <citation type="submission" date="2016-10" db="EMBL/GenBank/DDBJ databases">
        <title>Draft Genome sequence of Alkanindiges sp. strain H1.</title>
        <authorList>
            <person name="Subhash Y."/>
            <person name="Lee S."/>
        </authorList>
    </citation>
    <scope>NUCLEOTIDE SEQUENCE [LARGE SCALE GENOMIC DNA]</scope>
    <source>
        <strain evidence="9 10">H1</strain>
    </source>
</reference>
<protein>
    <recommendedName>
        <fullName evidence="4 8">L-ectoine synthase</fullName>
        <ecNumber evidence="3 8">4.2.1.108</ecNumber>
    </recommendedName>
    <alternativeName>
        <fullName evidence="6 8">N-acetyldiaminobutyrate dehydratase</fullName>
    </alternativeName>
</protein>